<dbReference type="InterPro" id="IPR013517">
    <property type="entry name" value="FG-GAP"/>
</dbReference>
<sequence>MKISYIGLVLLLLLMACEEQQANKQFRLLPSSETGITFSNDIVETDSLNYFNYPYMYMGGGVSAGDINNDGLVDLFFTANMKPNVLYLNKGNFKFENITNTAKVAGDDRWVTGTTMVDINNDGYLDIYVSVSGKGTNRNNLLYVNNGDTTFTEKSEAYGINNNGHTTQSTFFDYDNDGDLDLYLANYPPTPFKSPVELYKHKANHPKIEESDILYRNNGDGSFTDVTVEAGILNFGLSLSATIADFNNDGWKDIYVSNDFDSADYLYINNKNSTFTEIAGKSLNHTAQYGMGADVADYNNDNLMDIAQVDMTPEDNRRSKANMASMNPIGFTKMINAGLNYQYMQNCLQLNRGNDDTGSPVFSEVSRLAGIATTDWSWSILFADLDNDGWKDVTVSNGTRRDINNRDYFNKLKSRNHFGGVKLSAEEIKKIPSEKVSNYVYKNTKDYTFKNMVSEWGWEEKTFSNGAVYADLDNDGDLDFVINNIDQKASVYKNNNLDNNNYLQVTLKGPKTNKNGLGAKVYISSDSLNQFNELTLSRGFQSSVSPQLHFGIGKAQNISKVRVVWTNGTVSEIKDVTANQNLVVDFTTAVKPTKSGLIHDPVFKTAVLDSLKVDFKHTENVYDDYFSEPLLPHKTSMLGSGITVADVNGDGLDDFYIGGASKQPGALFIQNAKGTFVRTNQQIWEVDKEREDMGALFFDADADGDQDLYVVSGGNEKSDEVSHFQDRLYLNNGKGKFTKGETSLPIMETSGSRVKAGDYDGDGDLDLFIGGRLVVGQYPWPTKSYILNNDNGVFKDVTAQLAPDFNTLGMVTDAIWTDFDANGTLDLIIVGEWTPVLFYSNTGDTFKNVTKSTGLDNTNGWWFSITQDDFDNDGDMDYVLGNLGLNYKYNATAEEPFEVYADDFDGNNRKDIVLSYYNFGKLFPVRGKSCSSQQMPSLSKKFEQYNEFAVAEVAEVYGKEELENAEIHYKAQTFASSYIENLGGGKFKLMQLPNEAQLSSVNKIISDDIDNDGFKDILIAGNLYASEIETPRNDSSIGTYLKGDGKGNFFPVPSITCGLSIRGDVKDLATLRVNGDKYIIAVKNNDYPQFIMIN</sequence>
<protein>
    <recommendedName>
        <fullName evidence="5">ASPIC/UnbV domain-containing protein</fullName>
    </recommendedName>
</protein>
<reference evidence="6 7" key="1">
    <citation type="submission" date="2018-01" db="EMBL/GenBank/DDBJ databases">
        <title>Complete genome sequence of Flavivirga eckloniae ECD14 isolated from seaweed Ecklonia cava.</title>
        <authorList>
            <person name="Lee J.H."/>
            <person name="Baik K.S."/>
            <person name="Seong C.N."/>
        </authorList>
    </citation>
    <scope>NUCLEOTIDE SEQUENCE [LARGE SCALE GENOMIC DNA]</scope>
    <source>
        <strain evidence="6 7">ECD14</strain>
    </source>
</reference>
<dbReference type="SMART" id="SM00191">
    <property type="entry name" value="Int_alpha"/>
    <property type="match status" value="4"/>
</dbReference>
<dbReference type="Proteomes" id="UP000235826">
    <property type="component" value="Chromosome"/>
</dbReference>
<name>A0A2K9PVU8_9FLAO</name>
<evidence type="ECO:0000256" key="2">
    <source>
        <dbReference type="ARBA" id="ARBA00022737"/>
    </source>
</evidence>
<dbReference type="SUPFAM" id="SSF69318">
    <property type="entry name" value="Integrin alpha N-terminal domain"/>
    <property type="match status" value="3"/>
</dbReference>
<evidence type="ECO:0000256" key="3">
    <source>
        <dbReference type="ARBA" id="ARBA00023180"/>
    </source>
</evidence>
<evidence type="ECO:0000313" key="7">
    <source>
        <dbReference type="Proteomes" id="UP000235826"/>
    </source>
</evidence>
<keyword evidence="2" id="KW-0677">Repeat</keyword>
<dbReference type="Pfam" id="PF07593">
    <property type="entry name" value="UnbV_ASPIC"/>
    <property type="match status" value="1"/>
</dbReference>
<dbReference type="InterPro" id="IPR028994">
    <property type="entry name" value="Integrin_alpha_N"/>
</dbReference>
<keyword evidence="7" id="KW-1185">Reference proteome</keyword>
<organism evidence="6 7">
    <name type="scientific">Flavivirga eckloniae</name>
    <dbReference type="NCBI Taxonomy" id="1803846"/>
    <lineage>
        <taxon>Bacteria</taxon>
        <taxon>Pseudomonadati</taxon>
        <taxon>Bacteroidota</taxon>
        <taxon>Flavobacteriia</taxon>
        <taxon>Flavobacteriales</taxon>
        <taxon>Flavobacteriaceae</taxon>
        <taxon>Flavivirga</taxon>
    </lineage>
</organism>
<keyword evidence="1 4" id="KW-0732">Signal</keyword>
<feature type="domain" description="ASPIC/UnbV" evidence="5">
    <location>
        <begin position="516"/>
        <end position="582"/>
    </location>
</feature>
<dbReference type="PANTHER" id="PTHR16026">
    <property type="entry name" value="CARTILAGE ACIDIC PROTEIN 1"/>
    <property type="match status" value="1"/>
</dbReference>
<dbReference type="InterPro" id="IPR027039">
    <property type="entry name" value="Crtac1"/>
</dbReference>
<dbReference type="PANTHER" id="PTHR16026:SF0">
    <property type="entry name" value="CARTILAGE ACIDIC PROTEIN 1"/>
    <property type="match status" value="1"/>
</dbReference>
<evidence type="ECO:0000259" key="5">
    <source>
        <dbReference type="Pfam" id="PF07593"/>
    </source>
</evidence>
<dbReference type="OrthoDB" id="9816120at2"/>
<dbReference type="KEGG" id="fek:C1H87_21735"/>
<feature type="chain" id="PRO_5014739719" description="ASPIC/UnbV domain-containing protein" evidence="4">
    <location>
        <begin position="23"/>
        <end position="1094"/>
    </location>
</feature>
<dbReference type="PROSITE" id="PS51257">
    <property type="entry name" value="PROKAR_LIPOPROTEIN"/>
    <property type="match status" value="1"/>
</dbReference>
<dbReference type="EMBL" id="CP025791">
    <property type="protein sequence ID" value="AUP81192.1"/>
    <property type="molecule type" value="Genomic_DNA"/>
</dbReference>
<proteinExistence type="predicted"/>
<dbReference type="InterPro" id="IPR013519">
    <property type="entry name" value="Int_alpha_beta-p"/>
</dbReference>
<dbReference type="InterPro" id="IPR011519">
    <property type="entry name" value="UnbV_ASPIC"/>
</dbReference>
<accession>A0A2K9PVU8</accession>
<evidence type="ECO:0000313" key="6">
    <source>
        <dbReference type="EMBL" id="AUP81192.1"/>
    </source>
</evidence>
<keyword evidence="3" id="KW-0325">Glycoprotein</keyword>
<gene>
    <name evidence="6" type="ORF">C1H87_21735</name>
</gene>
<dbReference type="Pfam" id="PF13517">
    <property type="entry name" value="FG-GAP_3"/>
    <property type="match status" value="5"/>
</dbReference>
<dbReference type="AlphaFoldDB" id="A0A2K9PVU8"/>
<dbReference type="RefSeq" id="WP_102757835.1">
    <property type="nucleotide sequence ID" value="NZ_CP025791.1"/>
</dbReference>
<feature type="signal peptide" evidence="4">
    <location>
        <begin position="1"/>
        <end position="22"/>
    </location>
</feature>
<evidence type="ECO:0000256" key="4">
    <source>
        <dbReference type="SAM" id="SignalP"/>
    </source>
</evidence>
<evidence type="ECO:0000256" key="1">
    <source>
        <dbReference type="ARBA" id="ARBA00022729"/>
    </source>
</evidence>
<dbReference type="Gene3D" id="2.130.10.130">
    <property type="entry name" value="Integrin alpha, N-terminal"/>
    <property type="match status" value="4"/>
</dbReference>